<dbReference type="RefSeq" id="WP_160424431.1">
    <property type="nucleotide sequence ID" value="NZ_WSTA01000037.1"/>
</dbReference>
<feature type="transmembrane region" description="Helical" evidence="7">
    <location>
        <begin position="289"/>
        <end position="311"/>
    </location>
</feature>
<sequence>MTATLPSATATSGSTKADRPGRRGGRRFPWAPWLLLTPSVVLLAVMVGYPTIKMIVTSFTDEAIRNKMLGTAPNFVGFDNYLEIFTQSDFPAVLARSIALMVILTALITAGGMLLALLMRRLSKGWRTAVSISLLLAWAMPPLAATVVFGWMFDTKYGVANYILNVLTRSNDWTDHQWLYNPFSFFMVLILIVTWQGIPFAAFTFYAGLGQVPDEVLEASQLDGAGGFQRFRFIVMPYLSSVVTAVLVLETIWNLRIFTQVYALQQRGGLVSETNVLPTYIFRQGMGEFGVTAAIGVIMLILLMALSYFNVRRTLKEEAL</sequence>
<comment type="caution">
    <text evidence="10">The sequence shown here is derived from an EMBL/GenBank/DDBJ whole genome shotgun (WGS) entry which is preliminary data.</text>
</comment>
<gene>
    <name evidence="10" type="ORF">GB864_09545</name>
</gene>
<evidence type="ECO:0000256" key="5">
    <source>
        <dbReference type="ARBA" id="ARBA00022989"/>
    </source>
</evidence>
<dbReference type="PANTHER" id="PTHR43227:SF8">
    <property type="entry name" value="DIACETYLCHITOBIOSE UPTAKE SYSTEM PERMEASE PROTEIN DASB"/>
    <property type="match status" value="1"/>
</dbReference>
<protein>
    <submittedName>
        <fullName evidence="10">ABC transporter permease subunit</fullName>
    </submittedName>
</protein>
<dbReference type="SUPFAM" id="SSF161098">
    <property type="entry name" value="MetI-like"/>
    <property type="match status" value="1"/>
</dbReference>
<comment type="subcellular location">
    <subcellularLocation>
        <location evidence="1 7">Cell membrane</location>
        <topology evidence="1 7">Multi-pass membrane protein</topology>
    </subcellularLocation>
</comment>
<dbReference type="Gene3D" id="1.10.3720.10">
    <property type="entry name" value="MetI-like"/>
    <property type="match status" value="1"/>
</dbReference>
<name>A0A6I4NWY0_9MICO</name>
<dbReference type="InterPro" id="IPR035906">
    <property type="entry name" value="MetI-like_sf"/>
</dbReference>
<evidence type="ECO:0000256" key="4">
    <source>
        <dbReference type="ARBA" id="ARBA00022692"/>
    </source>
</evidence>
<organism evidence="10 11">
    <name type="scientific">Agromyces seonyuensis</name>
    <dbReference type="NCBI Taxonomy" id="2662446"/>
    <lineage>
        <taxon>Bacteria</taxon>
        <taxon>Bacillati</taxon>
        <taxon>Actinomycetota</taxon>
        <taxon>Actinomycetes</taxon>
        <taxon>Micrococcales</taxon>
        <taxon>Microbacteriaceae</taxon>
        <taxon>Agromyces</taxon>
    </lineage>
</organism>
<comment type="similarity">
    <text evidence="7">Belongs to the binding-protein-dependent transport system permease family.</text>
</comment>
<keyword evidence="4 7" id="KW-0812">Transmembrane</keyword>
<accession>A0A6I4NWY0</accession>
<keyword evidence="2 7" id="KW-0813">Transport</keyword>
<evidence type="ECO:0000259" key="9">
    <source>
        <dbReference type="PROSITE" id="PS50928"/>
    </source>
</evidence>
<dbReference type="PANTHER" id="PTHR43227">
    <property type="entry name" value="BLL4140 PROTEIN"/>
    <property type="match status" value="1"/>
</dbReference>
<dbReference type="GO" id="GO:0005886">
    <property type="term" value="C:plasma membrane"/>
    <property type="evidence" value="ECO:0007669"/>
    <property type="project" value="UniProtKB-SubCell"/>
</dbReference>
<evidence type="ECO:0000256" key="6">
    <source>
        <dbReference type="ARBA" id="ARBA00023136"/>
    </source>
</evidence>
<keyword evidence="3" id="KW-1003">Cell membrane</keyword>
<dbReference type="InterPro" id="IPR000515">
    <property type="entry name" value="MetI-like"/>
</dbReference>
<evidence type="ECO:0000313" key="11">
    <source>
        <dbReference type="Proteomes" id="UP000438182"/>
    </source>
</evidence>
<dbReference type="InterPro" id="IPR050809">
    <property type="entry name" value="UgpAE/MalFG_permease"/>
</dbReference>
<keyword evidence="5 7" id="KW-1133">Transmembrane helix</keyword>
<evidence type="ECO:0000256" key="2">
    <source>
        <dbReference type="ARBA" id="ARBA00022448"/>
    </source>
</evidence>
<evidence type="ECO:0000256" key="8">
    <source>
        <dbReference type="SAM" id="MobiDB-lite"/>
    </source>
</evidence>
<dbReference type="PROSITE" id="PS50928">
    <property type="entry name" value="ABC_TM1"/>
    <property type="match status" value="1"/>
</dbReference>
<feature type="compositionally biased region" description="Polar residues" evidence="8">
    <location>
        <begin position="1"/>
        <end position="15"/>
    </location>
</feature>
<feature type="transmembrane region" description="Helical" evidence="7">
    <location>
        <begin position="183"/>
        <end position="209"/>
    </location>
</feature>
<evidence type="ECO:0000256" key="1">
    <source>
        <dbReference type="ARBA" id="ARBA00004651"/>
    </source>
</evidence>
<feature type="transmembrane region" description="Helical" evidence="7">
    <location>
        <begin position="30"/>
        <end position="52"/>
    </location>
</feature>
<feature type="region of interest" description="Disordered" evidence="8">
    <location>
        <begin position="1"/>
        <end position="24"/>
    </location>
</feature>
<dbReference type="EMBL" id="WSTA01000037">
    <property type="protein sequence ID" value="MWB98788.1"/>
    <property type="molecule type" value="Genomic_DNA"/>
</dbReference>
<feature type="transmembrane region" description="Helical" evidence="7">
    <location>
        <begin position="98"/>
        <end position="118"/>
    </location>
</feature>
<evidence type="ECO:0000256" key="7">
    <source>
        <dbReference type="RuleBase" id="RU363032"/>
    </source>
</evidence>
<dbReference type="GO" id="GO:0055085">
    <property type="term" value="P:transmembrane transport"/>
    <property type="evidence" value="ECO:0007669"/>
    <property type="project" value="InterPro"/>
</dbReference>
<evidence type="ECO:0000313" key="10">
    <source>
        <dbReference type="EMBL" id="MWB98788.1"/>
    </source>
</evidence>
<feature type="transmembrane region" description="Helical" evidence="7">
    <location>
        <begin position="230"/>
        <end position="249"/>
    </location>
</feature>
<keyword evidence="11" id="KW-1185">Reference proteome</keyword>
<dbReference type="AlphaFoldDB" id="A0A6I4NWY0"/>
<evidence type="ECO:0000256" key="3">
    <source>
        <dbReference type="ARBA" id="ARBA00022475"/>
    </source>
</evidence>
<feature type="domain" description="ABC transmembrane type-1" evidence="9">
    <location>
        <begin position="94"/>
        <end position="310"/>
    </location>
</feature>
<keyword evidence="6 7" id="KW-0472">Membrane</keyword>
<proteinExistence type="inferred from homology"/>
<dbReference type="CDD" id="cd06261">
    <property type="entry name" value="TM_PBP2"/>
    <property type="match status" value="1"/>
</dbReference>
<dbReference type="Proteomes" id="UP000438182">
    <property type="component" value="Unassembled WGS sequence"/>
</dbReference>
<reference evidence="10 11" key="1">
    <citation type="submission" date="2019-12" db="EMBL/GenBank/DDBJ databases">
        <authorList>
            <person name="Kim Y.S."/>
        </authorList>
    </citation>
    <scope>NUCLEOTIDE SEQUENCE [LARGE SCALE GENOMIC DNA]</scope>
    <source>
        <strain evidence="10 11">MMS17-SY077</strain>
    </source>
</reference>
<feature type="transmembrane region" description="Helical" evidence="7">
    <location>
        <begin position="130"/>
        <end position="153"/>
    </location>
</feature>
<dbReference type="Pfam" id="PF00528">
    <property type="entry name" value="BPD_transp_1"/>
    <property type="match status" value="1"/>
</dbReference>